<feature type="domain" description="TfoX N-terminal" evidence="1">
    <location>
        <begin position="13"/>
        <end position="102"/>
    </location>
</feature>
<gene>
    <name evidence="2" type="ORF">P9H32_12825</name>
</gene>
<dbReference type="InterPro" id="IPR007076">
    <property type="entry name" value="TfoX_N"/>
</dbReference>
<proteinExistence type="predicted"/>
<reference evidence="2 3" key="1">
    <citation type="journal article" date="2024" name="Appl. Environ. Microbiol.">
        <title>Pontiella agarivorans sp. nov., a novel marine anaerobic bacterium capable of degrading macroalgal polysaccharides and fixing nitrogen.</title>
        <authorList>
            <person name="Liu N."/>
            <person name="Kivenson V."/>
            <person name="Peng X."/>
            <person name="Cui Z."/>
            <person name="Lankiewicz T.S."/>
            <person name="Gosselin K.M."/>
            <person name="English C.J."/>
            <person name="Blair E.M."/>
            <person name="O'Malley M.A."/>
            <person name="Valentine D.L."/>
        </authorList>
    </citation>
    <scope>NUCLEOTIDE SEQUENCE [LARGE SCALE GENOMIC DNA]</scope>
    <source>
        <strain evidence="2 3">NLcol2</strain>
    </source>
</reference>
<keyword evidence="3" id="KW-1185">Reference proteome</keyword>
<dbReference type="Gene3D" id="3.30.1460.30">
    <property type="entry name" value="YgaC/TfoX-N like chaperone"/>
    <property type="match status" value="1"/>
</dbReference>
<dbReference type="EMBL" id="JARVCO010000010">
    <property type="protein sequence ID" value="MDZ8119509.1"/>
    <property type="molecule type" value="Genomic_DNA"/>
</dbReference>
<dbReference type="Proteomes" id="UP001290861">
    <property type="component" value="Unassembled WGS sequence"/>
</dbReference>
<dbReference type="RefSeq" id="WP_322609291.1">
    <property type="nucleotide sequence ID" value="NZ_JARVCO010000010.1"/>
</dbReference>
<dbReference type="InterPro" id="IPR047525">
    <property type="entry name" value="TfoX-like"/>
</dbReference>
<evidence type="ECO:0000313" key="3">
    <source>
        <dbReference type="Proteomes" id="UP001290861"/>
    </source>
</evidence>
<comment type="caution">
    <text evidence="2">The sequence shown here is derived from an EMBL/GenBank/DDBJ whole genome shotgun (WGS) entry which is preliminary data.</text>
</comment>
<evidence type="ECO:0000259" key="1">
    <source>
        <dbReference type="Pfam" id="PF04993"/>
    </source>
</evidence>
<dbReference type="PANTHER" id="PTHR36121:SF1">
    <property type="entry name" value="PROTEIN SXY"/>
    <property type="match status" value="1"/>
</dbReference>
<organism evidence="2 3">
    <name type="scientific">Pontiella agarivorans</name>
    <dbReference type="NCBI Taxonomy" id="3038953"/>
    <lineage>
        <taxon>Bacteria</taxon>
        <taxon>Pseudomonadati</taxon>
        <taxon>Kiritimatiellota</taxon>
        <taxon>Kiritimatiellia</taxon>
        <taxon>Kiritimatiellales</taxon>
        <taxon>Pontiellaceae</taxon>
        <taxon>Pontiella</taxon>
    </lineage>
</organism>
<sequence length="108" mass="12485">MSVSNEFLEYVLDQFREWGDVSLRKMFGGAGLFREGKMFGLVADDAVYLKVDDSNREKYEAAGSAPFHPWEDQPMIMSYWELPADILEDRDALPEWAAEAFEIQLKKK</sequence>
<dbReference type="Pfam" id="PF04993">
    <property type="entry name" value="TfoX_N"/>
    <property type="match status" value="1"/>
</dbReference>
<accession>A0ABU5MZC6</accession>
<dbReference type="SUPFAM" id="SSF159894">
    <property type="entry name" value="YgaC/TfoX-N like"/>
    <property type="match status" value="1"/>
</dbReference>
<evidence type="ECO:0000313" key="2">
    <source>
        <dbReference type="EMBL" id="MDZ8119509.1"/>
    </source>
</evidence>
<dbReference type="PANTHER" id="PTHR36121">
    <property type="entry name" value="PROTEIN SXY"/>
    <property type="match status" value="1"/>
</dbReference>
<name>A0ABU5MZC6_9BACT</name>
<protein>
    <submittedName>
        <fullName evidence="2">TfoX/Sxy family protein</fullName>
    </submittedName>
</protein>